<reference evidence="1" key="1">
    <citation type="journal article" date="2021" name="PeerJ">
        <title>Extensive microbial diversity within the chicken gut microbiome revealed by metagenomics and culture.</title>
        <authorList>
            <person name="Gilroy R."/>
            <person name="Ravi A."/>
            <person name="Getino M."/>
            <person name="Pursley I."/>
            <person name="Horton D.L."/>
            <person name="Alikhan N.F."/>
            <person name="Baker D."/>
            <person name="Gharbi K."/>
            <person name="Hall N."/>
            <person name="Watson M."/>
            <person name="Adriaenssens E.M."/>
            <person name="Foster-Nyarko E."/>
            <person name="Jarju S."/>
            <person name="Secka A."/>
            <person name="Antonio M."/>
            <person name="Oren A."/>
            <person name="Chaudhuri R.R."/>
            <person name="La Ragione R."/>
            <person name="Hildebrand F."/>
            <person name="Pallen M.J."/>
        </authorList>
    </citation>
    <scope>NUCLEOTIDE SEQUENCE</scope>
    <source>
        <strain evidence="1">2189</strain>
    </source>
</reference>
<organism evidence="1 2">
    <name type="scientific">Candidatus Borkfalkia faecavium</name>
    <dbReference type="NCBI Taxonomy" id="2838508"/>
    <lineage>
        <taxon>Bacteria</taxon>
        <taxon>Bacillati</taxon>
        <taxon>Bacillota</taxon>
        <taxon>Clostridia</taxon>
        <taxon>Christensenellales</taxon>
        <taxon>Christensenellaceae</taxon>
        <taxon>Candidatus Borkfalkia</taxon>
    </lineage>
</organism>
<dbReference type="Proteomes" id="UP000886847">
    <property type="component" value="Unassembled WGS sequence"/>
</dbReference>
<protein>
    <submittedName>
        <fullName evidence="1">Uncharacterized protein</fullName>
    </submittedName>
</protein>
<dbReference type="EMBL" id="DXEW01000028">
    <property type="protein sequence ID" value="HIX50714.1"/>
    <property type="molecule type" value="Genomic_DNA"/>
</dbReference>
<proteinExistence type="predicted"/>
<evidence type="ECO:0000313" key="2">
    <source>
        <dbReference type="Proteomes" id="UP000886847"/>
    </source>
</evidence>
<reference evidence="1" key="2">
    <citation type="submission" date="2021-04" db="EMBL/GenBank/DDBJ databases">
        <authorList>
            <person name="Gilroy R."/>
        </authorList>
    </citation>
    <scope>NUCLEOTIDE SEQUENCE</scope>
    <source>
        <strain evidence="1">2189</strain>
    </source>
</reference>
<comment type="caution">
    <text evidence="1">The sequence shown here is derived from an EMBL/GenBank/DDBJ whole genome shotgun (WGS) entry which is preliminary data.</text>
</comment>
<name>A0A9D1W173_9FIRM</name>
<accession>A0A9D1W173</accession>
<sequence length="73" mass="8320">METDRLMDEFLQAAREQGYSDLHAEMLLGLACSPEAEDYYGDLDSAVIALTELCRQCKDHEECFKKFLPEANT</sequence>
<gene>
    <name evidence="1" type="ORF">H9851_05465</name>
</gene>
<dbReference type="AlphaFoldDB" id="A0A9D1W173"/>
<evidence type="ECO:0000313" key="1">
    <source>
        <dbReference type="EMBL" id="HIX50714.1"/>
    </source>
</evidence>